<dbReference type="EMBL" id="CP018099">
    <property type="protein sequence ID" value="APF16832.1"/>
    <property type="molecule type" value="Genomic_DNA"/>
</dbReference>
<reference evidence="1 2" key="1">
    <citation type="submission" date="2016-11" db="EMBL/GenBank/DDBJ databases">
        <title>Genomic analysis of Caldithrix abyssi and proposal of a novel bacterial phylum Caldithrichaeota.</title>
        <authorList>
            <person name="Kublanov I."/>
            <person name="Sigalova O."/>
            <person name="Gavrilov S."/>
            <person name="Lebedinsky A."/>
            <person name="Ivanova N."/>
            <person name="Daum C."/>
            <person name="Reddy T."/>
            <person name="Klenk H.P."/>
            <person name="Goker M."/>
            <person name="Reva O."/>
            <person name="Miroshnichenko M."/>
            <person name="Kyprides N."/>
            <person name="Woyke T."/>
            <person name="Gelfand M."/>
        </authorList>
    </citation>
    <scope>NUCLEOTIDE SEQUENCE [LARGE SCALE GENOMIC DNA]</scope>
    <source>
        <strain evidence="1 2">LF13</strain>
    </source>
</reference>
<dbReference type="AlphaFoldDB" id="A0A1J1C4L6"/>
<sequence>MSKSKVILNAPFSLKFHDRCKLTKVLNNVYFNIEVKNA</sequence>
<evidence type="ECO:0000313" key="2">
    <source>
        <dbReference type="Proteomes" id="UP000183868"/>
    </source>
</evidence>
<evidence type="ECO:0000313" key="1">
    <source>
        <dbReference type="EMBL" id="APF16832.1"/>
    </source>
</evidence>
<protein>
    <submittedName>
        <fullName evidence="1">Uncharacterized protein</fullName>
    </submittedName>
</protein>
<dbReference type="Proteomes" id="UP000183868">
    <property type="component" value="Chromosome"/>
</dbReference>
<name>A0A1J1C4L6_CALAY</name>
<proteinExistence type="predicted"/>
<gene>
    <name evidence="1" type="ORF">Cabys_81</name>
</gene>
<dbReference type="KEGG" id="caby:Cabys_81"/>
<accession>A0A1J1C4L6</accession>
<organism evidence="1 2">
    <name type="scientific">Caldithrix abyssi DSM 13497</name>
    <dbReference type="NCBI Taxonomy" id="880073"/>
    <lineage>
        <taxon>Bacteria</taxon>
        <taxon>Pseudomonadati</taxon>
        <taxon>Calditrichota</taxon>
        <taxon>Calditrichia</taxon>
        <taxon>Calditrichales</taxon>
        <taxon>Calditrichaceae</taxon>
        <taxon>Caldithrix</taxon>
    </lineage>
</organism>